<keyword evidence="1" id="KW-1133">Transmembrane helix</keyword>
<dbReference type="PANTHER" id="PTHR33121">
    <property type="entry name" value="CYCLIC DI-GMP PHOSPHODIESTERASE PDEF"/>
    <property type="match status" value="1"/>
</dbReference>
<feature type="transmembrane region" description="Helical" evidence="1">
    <location>
        <begin position="15"/>
        <end position="37"/>
    </location>
</feature>
<dbReference type="SMART" id="SM00052">
    <property type="entry name" value="EAL"/>
    <property type="match status" value="1"/>
</dbReference>
<keyword evidence="4" id="KW-0808">Transferase</keyword>
<dbReference type="EMBL" id="CP130472">
    <property type="protein sequence ID" value="WLS47023.1"/>
    <property type="molecule type" value="Genomic_DNA"/>
</dbReference>
<dbReference type="GO" id="GO:0071111">
    <property type="term" value="F:cyclic-guanylate-specific phosphodiesterase activity"/>
    <property type="evidence" value="ECO:0007669"/>
    <property type="project" value="UniProtKB-EC"/>
</dbReference>
<dbReference type="AlphaFoldDB" id="A0AAJ6L660"/>
<dbReference type="EC" id="3.1.4.52" evidence="4"/>
<dbReference type="InterPro" id="IPR035919">
    <property type="entry name" value="EAL_sf"/>
</dbReference>
<name>A0AAJ6L660_9ACTN</name>
<protein>
    <submittedName>
        <fullName evidence="4">Bifunctional diguanylate cyclase/phosphodiesterase</fullName>
        <ecNumber evidence="4">2.7.7.65</ecNumber>
        <ecNumber evidence="4">3.1.4.52</ecNumber>
    </submittedName>
</protein>
<dbReference type="InterPro" id="IPR000160">
    <property type="entry name" value="GGDEF_dom"/>
</dbReference>
<dbReference type="PROSITE" id="PS50887">
    <property type="entry name" value="GGDEF"/>
    <property type="match status" value="1"/>
</dbReference>
<keyword evidence="4" id="KW-0548">Nucleotidyltransferase</keyword>
<dbReference type="RefSeq" id="WP_053651627.1">
    <property type="nucleotide sequence ID" value="NZ_CP130472.1"/>
</dbReference>
<dbReference type="SUPFAM" id="SSF55781">
    <property type="entry name" value="GAF domain-like"/>
    <property type="match status" value="1"/>
</dbReference>
<organism evidence="4 5">
    <name type="scientific">Micromonospora profundi</name>
    <dbReference type="NCBI Taxonomy" id="1420889"/>
    <lineage>
        <taxon>Bacteria</taxon>
        <taxon>Bacillati</taxon>
        <taxon>Actinomycetota</taxon>
        <taxon>Actinomycetes</taxon>
        <taxon>Micromonosporales</taxon>
        <taxon>Micromonosporaceae</taxon>
        <taxon>Micromonospora</taxon>
    </lineage>
</organism>
<reference evidence="4 5" key="1">
    <citation type="submission" date="2023-07" db="EMBL/GenBank/DDBJ databases">
        <title>Micromonospora profundi TRM 95458 converts glycerol to a new osmotic compound.</title>
        <authorList>
            <person name="Lu D."/>
        </authorList>
    </citation>
    <scope>NUCLEOTIDE SEQUENCE [LARGE SCALE GENOMIC DNA]</scope>
    <source>
        <strain evidence="4 5">TRM95458</strain>
    </source>
</reference>
<evidence type="ECO:0000313" key="4">
    <source>
        <dbReference type="EMBL" id="WLS47023.1"/>
    </source>
</evidence>
<evidence type="ECO:0000256" key="1">
    <source>
        <dbReference type="SAM" id="Phobius"/>
    </source>
</evidence>
<dbReference type="EC" id="2.7.7.65" evidence="4"/>
<dbReference type="Pfam" id="PF00990">
    <property type="entry name" value="GGDEF"/>
    <property type="match status" value="1"/>
</dbReference>
<gene>
    <name evidence="4" type="ORF">Q3V37_07175</name>
</gene>
<dbReference type="KEGG" id="mprn:Q3V37_07175"/>
<evidence type="ECO:0000313" key="5">
    <source>
        <dbReference type="Proteomes" id="UP001235874"/>
    </source>
</evidence>
<accession>A0AAJ6L660</accession>
<dbReference type="PROSITE" id="PS50883">
    <property type="entry name" value="EAL"/>
    <property type="match status" value="1"/>
</dbReference>
<dbReference type="NCBIfam" id="TIGR00254">
    <property type="entry name" value="GGDEF"/>
    <property type="match status" value="1"/>
</dbReference>
<keyword evidence="4" id="KW-0378">Hydrolase</keyword>
<dbReference type="CDD" id="cd01949">
    <property type="entry name" value="GGDEF"/>
    <property type="match status" value="1"/>
</dbReference>
<feature type="domain" description="GGDEF" evidence="3">
    <location>
        <begin position="408"/>
        <end position="540"/>
    </location>
</feature>
<feature type="transmembrane region" description="Helical" evidence="1">
    <location>
        <begin position="155"/>
        <end position="177"/>
    </location>
</feature>
<dbReference type="SUPFAM" id="SSF141868">
    <property type="entry name" value="EAL domain-like"/>
    <property type="match status" value="1"/>
</dbReference>
<proteinExistence type="predicted"/>
<evidence type="ECO:0000259" key="2">
    <source>
        <dbReference type="PROSITE" id="PS50883"/>
    </source>
</evidence>
<dbReference type="InterPro" id="IPR001633">
    <property type="entry name" value="EAL_dom"/>
</dbReference>
<feature type="transmembrane region" description="Helical" evidence="1">
    <location>
        <begin position="85"/>
        <end position="113"/>
    </location>
</feature>
<dbReference type="Proteomes" id="UP001235874">
    <property type="component" value="Chromosome"/>
</dbReference>
<dbReference type="SMART" id="SM00267">
    <property type="entry name" value="GGDEF"/>
    <property type="match status" value="1"/>
</dbReference>
<feature type="domain" description="EAL" evidence="2">
    <location>
        <begin position="548"/>
        <end position="801"/>
    </location>
</feature>
<dbReference type="PANTHER" id="PTHR33121:SF70">
    <property type="entry name" value="SIGNALING PROTEIN YKOW"/>
    <property type="match status" value="1"/>
</dbReference>
<dbReference type="InterPro" id="IPR043128">
    <property type="entry name" value="Rev_trsase/Diguanyl_cyclase"/>
</dbReference>
<keyword evidence="5" id="KW-1185">Reference proteome</keyword>
<dbReference type="InterPro" id="IPR029787">
    <property type="entry name" value="Nucleotide_cyclase"/>
</dbReference>
<dbReference type="Gene3D" id="3.20.20.450">
    <property type="entry name" value="EAL domain"/>
    <property type="match status" value="1"/>
</dbReference>
<keyword evidence="1" id="KW-0472">Membrane</keyword>
<dbReference type="CDD" id="cd01948">
    <property type="entry name" value="EAL"/>
    <property type="match status" value="1"/>
</dbReference>
<dbReference type="GO" id="GO:0052621">
    <property type="term" value="F:diguanylate cyclase activity"/>
    <property type="evidence" value="ECO:0007669"/>
    <property type="project" value="UniProtKB-EC"/>
</dbReference>
<dbReference type="SUPFAM" id="SSF55073">
    <property type="entry name" value="Nucleotide cyclase"/>
    <property type="match status" value="1"/>
</dbReference>
<keyword evidence="1" id="KW-0812">Transmembrane</keyword>
<sequence>MTLPQRREIETDRRLLLLVGLIVVVAGTIVVTSLPAALSSAKPATVNDAAKLVMITLVIALGTLVKARVRIRSTTQSISWNDTAIIVGAAIAPTSVVVLCTAVGIALASIRLAPMKLAFGIGKNVIVAWGAGTALAMTTWTWPPAGTASLIVPLALAYMVAALLDDLLAIPVIALASGTKVAKQFRSNLDLRLGGFAVRFIVAACTLLVLRIDPRLLLAVPPLVLSLHLAYSARIRGRTEQQAWQRLARTTDALNVVDLDKVLTTAVTQAAELFSADEVEIELREGARTVRGGTGGITFDAATGTPTEVDGTVVPAPLEGHDRSVDVGMLRLRFRGPVQLSERERYTLRTFASALCTAVRNAQAYAELARVADEHAYAAAHDALTGLANRRHLLDQGTEQLSTRHADGVTALVLIDLNHFKEVNDTLGHAAGDQVLVQVADRLRNAAQGSDLVARLGGDEFAVLLRGLPAPAIAAHRAETLLAALHEPFGLDGMRISVEASGGISVAPASGGMAELLRRADVAMYQAKRAGQRISTYAPTRDTADLGRLTLGGELPRAVADHEFIVNFQPIVDLGTGEVTSAEALARWHHPTHGLIDPLRFLEAVERSGLLPAFAEAILDQALIAATNWRDAGFDIPVAVNVSPRSLLDARFPGSVLARLRTHDLPPDRLVLELTETLTLSQLDVVDRVLSRLRDEGVRLALDDFGTGYSSLSLLSRIPVHELKIDRSFVTTMESSAEAAAVIRSTVDLGRSLNLDVVAEGVESEPQRRALWELGCVAGQGHLFARPMPAGTLLATLQRGSGGRPGALAPPLHDTGAVIRLTQSRRPGGRSRPDQLPHLPA</sequence>
<dbReference type="InterPro" id="IPR050706">
    <property type="entry name" value="Cyclic-di-GMP_PDE-like"/>
</dbReference>
<evidence type="ECO:0000259" key="3">
    <source>
        <dbReference type="PROSITE" id="PS50887"/>
    </source>
</evidence>
<feature type="transmembrane region" description="Helical" evidence="1">
    <location>
        <begin position="189"/>
        <end position="210"/>
    </location>
</feature>
<feature type="transmembrane region" description="Helical" evidence="1">
    <location>
        <begin position="125"/>
        <end position="143"/>
    </location>
</feature>
<dbReference type="Gene3D" id="3.30.70.270">
    <property type="match status" value="1"/>
</dbReference>
<dbReference type="Pfam" id="PF00563">
    <property type="entry name" value="EAL"/>
    <property type="match status" value="1"/>
</dbReference>